<dbReference type="CDD" id="cd16444">
    <property type="entry name" value="LipB"/>
    <property type="match status" value="1"/>
</dbReference>
<dbReference type="NCBIfam" id="TIGR00214">
    <property type="entry name" value="lipB"/>
    <property type="match status" value="1"/>
</dbReference>
<dbReference type="Gene3D" id="3.30.930.10">
    <property type="entry name" value="Bira Bifunctional Protein, Domain 2"/>
    <property type="match status" value="1"/>
</dbReference>
<dbReference type="InterPro" id="IPR020605">
    <property type="entry name" value="Octanoyltransferase_CS"/>
</dbReference>
<feature type="compositionally biased region" description="Basic and acidic residues" evidence="10">
    <location>
        <begin position="227"/>
        <end position="238"/>
    </location>
</feature>
<keyword evidence="2 5" id="KW-0808">Transferase</keyword>
<dbReference type="InterPro" id="IPR045864">
    <property type="entry name" value="aa-tRNA-synth_II/BPL/LPL"/>
</dbReference>
<dbReference type="InterPro" id="IPR000544">
    <property type="entry name" value="Octanoyltransferase"/>
</dbReference>
<dbReference type="HAMAP" id="MF_00013">
    <property type="entry name" value="LipB"/>
    <property type="match status" value="1"/>
</dbReference>
<dbReference type="STRING" id="499555.BJL86_1331"/>
<evidence type="ECO:0000256" key="10">
    <source>
        <dbReference type="SAM" id="MobiDB-lite"/>
    </source>
</evidence>
<dbReference type="PROSITE" id="PS51733">
    <property type="entry name" value="BPL_LPL_CATALYTIC"/>
    <property type="match status" value="1"/>
</dbReference>
<evidence type="ECO:0000256" key="6">
    <source>
        <dbReference type="PIRNR" id="PIRNR016262"/>
    </source>
</evidence>
<dbReference type="GO" id="GO:0009249">
    <property type="term" value="P:protein lipoylation"/>
    <property type="evidence" value="ECO:0007669"/>
    <property type="project" value="InterPro"/>
</dbReference>
<feature type="binding site" evidence="5 8">
    <location>
        <begin position="153"/>
        <end position="155"/>
    </location>
    <ligand>
        <name>substrate</name>
    </ligand>
</feature>
<dbReference type="InterPro" id="IPR004143">
    <property type="entry name" value="BPL_LPL_catalytic"/>
</dbReference>
<evidence type="ECO:0000256" key="2">
    <source>
        <dbReference type="ARBA" id="ARBA00022679"/>
    </source>
</evidence>
<proteinExistence type="inferred from homology"/>
<dbReference type="Pfam" id="PF21948">
    <property type="entry name" value="LplA-B_cat"/>
    <property type="match status" value="1"/>
</dbReference>
<dbReference type="GO" id="GO:0033819">
    <property type="term" value="F:lipoyl(octanoyl) transferase activity"/>
    <property type="evidence" value="ECO:0007669"/>
    <property type="project" value="UniProtKB-EC"/>
</dbReference>
<keyword evidence="5" id="KW-0963">Cytoplasm</keyword>
<sequence>MSTTPRSIRTQTEPVEVVELGTVDYEPTWELQGTTATERAEGTAGDTLFLLEHPATFTAGKRTQPEDLPGDPDTPVIYVDRGGRITWHGPGQLVGYPIIKLADPIDVMDYVHRVEAGIIHTCERFGVSTTRVEGRSGVWCLADGDRPDRKIAALGIRIQRGVTMHGFSLNCNNSMAGFDSIVPCGITDAGVTTLSVETGKEITVDDVRAQACEDVLAALDGRIDLRPDALSEPTRPRDVAPQIVTQV</sequence>
<evidence type="ECO:0000256" key="7">
    <source>
        <dbReference type="PIRSR" id="PIRSR016262-1"/>
    </source>
</evidence>
<evidence type="ECO:0000256" key="3">
    <source>
        <dbReference type="ARBA" id="ARBA00023315"/>
    </source>
</evidence>
<reference evidence="12 13" key="1">
    <citation type="submission" date="2016-06" db="EMBL/GenBank/DDBJ databases">
        <title>Complete genome sequence of a saline-alkali tolerant type strain Dietzia timorensis ID05-A0528T.</title>
        <authorList>
            <person name="Wu X."/>
        </authorList>
    </citation>
    <scope>NUCLEOTIDE SEQUENCE [LARGE SCALE GENOMIC DNA]</scope>
    <source>
        <strain evidence="12 13">ID05-A0528</strain>
    </source>
</reference>
<evidence type="ECO:0000259" key="11">
    <source>
        <dbReference type="PROSITE" id="PS51733"/>
    </source>
</evidence>
<feature type="domain" description="BPL/LPL catalytic" evidence="11">
    <location>
        <begin position="42"/>
        <end position="223"/>
    </location>
</feature>
<comment type="miscellaneous">
    <text evidence="5">In the reaction, the free carboxyl group of octanoic acid is attached via an amide linkage to the epsilon-amino group of a specific lysine residue of lipoyl domains of lipoate-dependent enzymes.</text>
</comment>
<evidence type="ECO:0000256" key="5">
    <source>
        <dbReference type="HAMAP-Rule" id="MF_00013"/>
    </source>
</evidence>
<dbReference type="PANTHER" id="PTHR10993">
    <property type="entry name" value="OCTANOYLTRANSFERASE"/>
    <property type="match status" value="1"/>
</dbReference>
<comment type="catalytic activity">
    <reaction evidence="5 6">
        <text>octanoyl-[ACP] + L-lysyl-[protein] = N(6)-octanoyl-L-lysyl-[protein] + holo-[ACP] + H(+)</text>
        <dbReference type="Rhea" id="RHEA:17665"/>
        <dbReference type="Rhea" id="RHEA-COMP:9636"/>
        <dbReference type="Rhea" id="RHEA-COMP:9685"/>
        <dbReference type="Rhea" id="RHEA-COMP:9752"/>
        <dbReference type="Rhea" id="RHEA-COMP:9928"/>
        <dbReference type="ChEBI" id="CHEBI:15378"/>
        <dbReference type="ChEBI" id="CHEBI:29969"/>
        <dbReference type="ChEBI" id="CHEBI:64479"/>
        <dbReference type="ChEBI" id="CHEBI:78463"/>
        <dbReference type="ChEBI" id="CHEBI:78809"/>
        <dbReference type="EC" id="2.3.1.181"/>
    </reaction>
</comment>
<dbReference type="KEGG" id="dtm:BJL86_1331"/>
<dbReference type="RefSeq" id="WP_067473267.1">
    <property type="nucleotide sequence ID" value="NZ_CP015961.1"/>
</dbReference>
<organism evidence="12 13">
    <name type="scientific">Dietzia timorensis</name>
    <dbReference type="NCBI Taxonomy" id="499555"/>
    <lineage>
        <taxon>Bacteria</taxon>
        <taxon>Bacillati</taxon>
        <taxon>Actinomycetota</taxon>
        <taxon>Actinomycetes</taxon>
        <taxon>Mycobacteriales</taxon>
        <taxon>Dietziaceae</taxon>
        <taxon>Dietzia</taxon>
    </lineage>
</organism>
<dbReference type="SUPFAM" id="SSF55681">
    <property type="entry name" value="Class II aaRS and biotin synthetases"/>
    <property type="match status" value="1"/>
</dbReference>
<evidence type="ECO:0000313" key="13">
    <source>
        <dbReference type="Proteomes" id="UP000186104"/>
    </source>
</evidence>
<feature type="binding site" evidence="5 8">
    <location>
        <begin position="81"/>
        <end position="88"/>
    </location>
    <ligand>
        <name>substrate</name>
    </ligand>
</feature>
<dbReference type="UniPathway" id="UPA00538">
    <property type="reaction ID" value="UER00592"/>
</dbReference>
<dbReference type="PIRSF" id="PIRSF016262">
    <property type="entry name" value="LPLase"/>
    <property type="match status" value="1"/>
</dbReference>
<comment type="pathway">
    <text evidence="1 5 6">Protein modification; protein lipoylation via endogenous pathway; protein N(6)-(lipoyl)lysine from octanoyl-[acyl-carrier-protein]: step 1/2.</text>
</comment>
<evidence type="ECO:0000256" key="9">
    <source>
        <dbReference type="PIRSR" id="PIRSR016262-3"/>
    </source>
</evidence>
<dbReference type="AlphaFoldDB" id="A0A173LJN8"/>
<dbReference type="EMBL" id="CP015961">
    <property type="protein sequence ID" value="ANI92113.1"/>
    <property type="molecule type" value="Genomic_DNA"/>
</dbReference>
<evidence type="ECO:0000313" key="12">
    <source>
        <dbReference type="EMBL" id="ANI92113.1"/>
    </source>
</evidence>
<name>A0A173LJN8_9ACTN</name>
<evidence type="ECO:0000256" key="4">
    <source>
        <dbReference type="ARBA" id="ARBA00024732"/>
    </source>
</evidence>
<dbReference type="EC" id="2.3.1.181" evidence="5 6"/>
<evidence type="ECO:0000256" key="1">
    <source>
        <dbReference type="ARBA" id="ARBA00004821"/>
    </source>
</evidence>
<dbReference type="Proteomes" id="UP000186104">
    <property type="component" value="Chromosome"/>
</dbReference>
<feature type="region of interest" description="Disordered" evidence="10">
    <location>
        <begin position="227"/>
        <end position="247"/>
    </location>
</feature>
<gene>
    <name evidence="5" type="primary">lipB</name>
    <name evidence="12" type="ORF">BJL86_1331</name>
</gene>
<feature type="active site" description="Acyl-thioester intermediate" evidence="5 7">
    <location>
        <position position="184"/>
    </location>
</feature>
<comment type="similarity">
    <text evidence="5 6">Belongs to the LipB family.</text>
</comment>
<comment type="subcellular location">
    <subcellularLocation>
        <location evidence="5">Cytoplasm</location>
    </subcellularLocation>
</comment>
<dbReference type="NCBIfam" id="NF010925">
    <property type="entry name" value="PRK14345.1"/>
    <property type="match status" value="1"/>
</dbReference>
<dbReference type="PROSITE" id="PS01313">
    <property type="entry name" value="LIPB"/>
    <property type="match status" value="1"/>
</dbReference>
<protein>
    <recommendedName>
        <fullName evidence="5 6">Octanoyltransferase</fullName>
        <ecNumber evidence="5 6">2.3.1.181</ecNumber>
    </recommendedName>
    <alternativeName>
        <fullName evidence="5">Lipoate-protein ligase B</fullName>
    </alternativeName>
    <alternativeName>
        <fullName evidence="5">Lipoyl/octanoyl transferase</fullName>
    </alternativeName>
    <alternativeName>
        <fullName evidence="5">Octanoyl-[acyl-carrier-protein]-protein N-octanoyltransferase</fullName>
    </alternativeName>
</protein>
<dbReference type="PANTHER" id="PTHR10993:SF7">
    <property type="entry name" value="LIPOYLTRANSFERASE 2, MITOCHONDRIAL-RELATED"/>
    <property type="match status" value="1"/>
</dbReference>
<dbReference type="OrthoDB" id="9787061at2"/>
<keyword evidence="3 5" id="KW-0012">Acyltransferase</keyword>
<evidence type="ECO:0000256" key="8">
    <source>
        <dbReference type="PIRSR" id="PIRSR016262-2"/>
    </source>
</evidence>
<feature type="binding site" evidence="5 8">
    <location>
        <begin position="166"/>
        <end position="168"/>
    </location>
    <ligand>
        <name>substrate</name>
    </ligand>
</feature>
<comment type="function">
    <text evidence="4 5 6">Catalyzes the transfer of endogenously produced octanoic acid from octanoyl-acyl-carrier-protein onto the lipoyl domains of lipoate-dependent enzymes. Lipoyl-ACP can also act as a substrate although octanoyl-ACP is likely to be the physiological substrate.</text>
</comment>
<accession>A0A173LJN8</accession>
<keyword evidence="13" id="KW-1185">Reference proteome</keyword>
<dbReference type="GO" id="GO:0005737">
    <property type="term" value="C:cytoplasm"/>
    <property type="evidence" value="ECO:0007669"/>
    <property type="project" value="UniProtKB-SubCell"/>
</dbReference>
<feature type="site" description="Lowers pKa of active site Cys" evidence="5 9">
    <location>
        <position position="150"/>
    </location>
</feature>